<keyword evidence="6 7" id="KW-0560">Oxidoreductase</keyword>
<comment type="cofactor">
    <cofactor evidence="1 7">
        <name>FAD</name>
        <dbReference type="ChEBI" id="CHEBI:57692"/>
    </cofactor>
</comment>
<dbReference type="Gene3D" id="1.20.140.10">
    <property type="entry name" value="Butyryl-CoA Dehydrogenase, subunit A, domain 3"/>
    <property type="match status" value="1"/>
</dbReference>
<evidence type="ECO:0000259" key="10">
    <source>
        <dbReference type="Pfam" id="PF02771"/>
    </source>
</evidence>
<dbReference type="EMBL" id="LRPB01000045">
    <property type="protein sequence ID" value="KYG81287.1"/>
    <property type="molecule type" value="Genomic_DNA"/>
</dbReference>
<dbReference type="GO" id="GO:0033539">
    <property type="term" value="P:fatty acid beta-oxidation using acyl-CoA dehydrogenase"/>
    <property type="evidence" value="ECO:0007669"/>
    <property type="project" value="TreeGrafter"/>
</dbReference>
<keyword evidence="4 7" id="KW-0285">Flavoprotein</keyword>
<dbReference type="InterPro" id="IPR006091">
    <property type="entry name" value="Acyl-CoA_Oxase/DH_mid-dom"/>
</dbReference>
<evidence type="ECO:0000313" key="11">
    <source>
        <dbReference type="EMBL" id="KYG81287.1"/>
    </source>
</evidence>
<evidence type="ECO:0000256" key="6">
    <source>
        <dbReference type="ARBA" id="ARBA00023002"/>
    </source>
</evidence>
<dbReference type="STRING" id="1914963.AWW67_07990"/>
<feature type="domain" description="Acyl-CoA dehydrogenase/oxidase N-terminal" evidence="10">
    <location>
        <begin position="7"/>
        <end position="125"/>
    </location>
</feature>
<feature type="domain" description="Acyl-CoA oxidase/dehydrogenase middle" evidence="9">
    <location>
        <begin position="129"/>
        <end position="212"/>
    </location>
</feature>
<feature type="domain" description="Acyl-CoA dehydrogenase/oxidase C-terminal" evidence="8">
    <location>
        <begin position="241"/>
        <end position="393"/>
    </location>
</feature>
<organism evidence="11 12">
    <name type="scientific">Roseivirga seohaensis</name>
    <dbReference type="NCBI Taxonomy" id="1914963"/>
    <lineage>
        <taxon>Bacteria</taxon>
        <taxon>Pseudomonadati</taxon>
        <taxon>Bacteroidota</taxon>
        <taxon>Cytophagia</taxon>
        <taxon>Cytophagales</taxon>
        <taxon>Roseivirgaceae</taxon>
        <taxon>Roseivirga</taxon>
    </lineage>
</organism>
<evidence type="ECO:0000256" key="3">
    <source>
        <dbReference type="ARBA" id="ARBA00011738"/>
    </source>
</evidence>
<dbReference type="AlphaFoldDB" id="A0A150XRA9"/>
<dbReference type="InterPro" id="IPR046373">
    <property type="entry name" value="Acyl-CoA_Oxase/DH_mid-dom_sf"/>
</dbReference>
<dbReference type="InterPro" id="IPR036250">
    <property type="entry name" value="AcylCo_DH-like_C"/>
</dbReference>
<gene>
    <name evidence="11" type="ORF">AWW67_07990</name>
</gene>
<dbReference type="Pfam" id="PF02771">
    <property type="entry name" value="Acyl-CoA_dh_N"/>
    <property type="match status" value="1"/>
</dbReference>
<dbReference type="InterPro" id="IPR009075">
    <property type="entry name" value="AcylCo_DH/oxidase_C"/>
</dbReference>
<evidence type="ECO:0000256" key="1">
    <source>
        <dbReference type="ARBA" id="ARBA00001974"/>
    </source>
</evidence>
<comment type="similarity">
    <text evidence="2 7">Belongs to the acyl-CoA dehydrogenase family.</text>
</comment>
<dbReference type="GO" id="GO:0050660">
    <property type="term" value="F:flavin adenine dinucleotide binding"/>
    <property type="evidence" value="ECO:0007669"/>
    <property type="project" value="InterPro"/>
</dbReference>
<accession>A0A150XRA9</accession>
<dbReference type="InterPro" id="IPR050741">
    <property type="entry name" value="Acyl-CoA_dehydrogenase"/>
</dbReference>
<dbReference type="Gene3D" id="1.10.540.10">
    <property type="entry name" value="Acyl-CoA dehydrogenase/oxidase, N-terminal domain"/>
    <property type="match status" value="1"/>
</dbReference>
<evidence type="ECO:0000259" key="9">
    <source>
        <dbReference type="Pfam" id="PF02770"/>
    </source>
</evidence>
<dbReference type="Pfam" id="PF00441">
    <property type="entry name" value="Acyl-CoA_dh_1"/>
    <property type="match status" value="1"/>
</dbReference>
<evidence type="ECO:0000256" key="5">
    <source>
        <dbReference type="ARBA" id="ARBA00022827"/>
    </source>
</evidence>
<dbReference type="InterPro" id="IPR009100">
    <property type="entry name" value="AcylCoA_DH/oxidase_NM_dom_sf"/>
</dbReference>
<evidence type="ECO:0000259" key="8">
    <source>
        <dbReference type="Pfam" id="PF00441"/>
    </source>
</evidence>
<dbReference type="SUPFAM" id="SSF47203">
    <property type="entry name" value="Acyl-CoA dehydrogenase C-terminal domain-like"/>
    <property type="match status" value="1"/>
</dbReference>
<name>A0A150XRA9_9BACT</name>
<dbReference type="FunFam" id="2.40.110.10:FF:000002">
    <property type="entry name" value="Acyl-CoA dehydrogenase fadE12"/>
    <property type="match status" value="1"/>
</dbReference>
<evidence type="ECO:0000256" key="4">
    <source>
        <dbReference type="ARBA" id="ARBA00022630"/>
    </source>
</evidence>
<dbReference type="Proteomes" id="UP000075663">
    <property type="component" value="Unassembled WGS sequence"/>
</dbReference>
<dbReference type="RefSeq" id="WP_062302150.1">
    <property type="nucleotide sequence ID" value="NZ_LRPB01000045.1"/>
</dbReference>
<proteinExistence type="inferred from homology"/>
<dbReference type="PANTHER" id="PTHR48083">
    <property type="entry name" value="MEDIUM-CHAIN SPECIFIC ACYL-COA DEHYDROGENASE, MITOCHONDRIAL-RELATED"/>
    <property type="match status" value="1"/>
</dbReference>
<reference evidence="11 12" key="1">
    <citation type="submission" date="2016-01" db="EMBL/GenBank/DDBJ databases">
        <title>Genome sequencing of Roseivirga seohaensis SW-152.</title>
        <authorList>
            <person name="Selvaratnam C."/>
            <person name="Thevarajoo S."/>
            <person name="Goh K.M."/>
            <person name="Ee R."/>
            <person name="Chan K.-G."/>
            <person name="Chong C.S."/>
        </authorList>
    </citation>
    <scope>NUCLEOTIDE SEQUENCE [LARGE SCALE GENOMIC DNA]</scope>
    <source>
        <strain evidence="11 12">SW-152</strain>
    </source>
</reference>
<keyword evidence="5 7" id="KW-0274">FAD</keyword>
<protein>
    <submittedName>
        <fullName evidence="11">Acyl-CoA dehydrogenase</fullName>
    </submittedName>
</protein>
<sequence>MTELFATDKLKALYPKVKQFIEEELYPSELYFLKDPWDEVNHILKAKREKAKELGLWAPYLSEKEGGAGLTLTEFAQLSELLGRTPLGHYVLNCQAPDIGNIELMHQFASAELKEKYLAPLMKGEIRSCFSMTEPDFAGSNPVNMGTTAVLEGDEFVINGHKWFTTAADGAEFAIVMAVTNPDAEPHKRASMIVVPTDTPGFELTRNIPIMGDVGEGYLSHAEIHYVNCRVPKSNLIGEMGSGFMLAQQRLGPGRIHHCMRWIGICERAFDLMCKRAASRELRDGRMLGHQQTIQNWIAESRAEINASRYMVLHAAQKIDNEGAKAARLEISTIKFYVADVLMKVLDRAIQVHGALGITDDTLLSFWHRHERGARIYDGPDEVHKASLAKAILKGYGM</sequence>
<evidence type="ECO:0000313" key="12">
    <source>
        <dbReference type="Proteomes" id="UP000075663"/>
    </source>
</evidence>
<dbReference type="GO" id="GO:0005737">
    <property type="term" value="C:cytoplasm"/>
    <property type="evidence" value="ECO:0007669"/>
    <property type="project" value="TreeGrafter"/>
</dbReference>
<dbReference type="InterPro" id="IPR037069">
    <property type="entry name" value="AcylCoA_DH/ox_N_sf"/>
</dbReference>
<dbReference type="PANTHER" id="PTHR48083:SF13">
    <property type="entry name" value="ACYL-COA DEHYDROGENASE FAMILY MEMBER 11"/>
    <property type="match status" value="1"/>
</dbReference>
<dbReference type="SUPFAM" id="SSF56645">
    <property type="entry name" value="Acyl-CoA dehydrogenase NM domain-like"/>
    <property type="match status" value="1"/>
</dbReference>
<dbReference type="Gene3D" id="2.40.110.10">
    <property type="entry name" value="Butyryl-CoA Dehydrogenase, subunit A, domain 2"/>
    <property type="match status" value="1"/>
</dbReference>
<comment type="caution">
    <text evidence="11">The sequence shown here is derived from an EMBL/GenBank/DDBJ whole genome shotgun (WGS) entry which is preliminary data.</text>
</comment>
<evidence type="ECO:0000256" key="2">
    <source>
        <dbReference type="ARBA" id="ARBA00009347"/>
    </source>
</evidence>
<dbReference type="GO" id="GO:0003995">
    <property type="term" value="F:acyl-CoA dehydrogenase activity"/>
    <property type="evidence" value="ECO:0007669"/>
    <property type="project" value="TreeGrafter"/>
</dbReference>
<dbReference type="InterPro" id="IPR013786">
    <property type="entry name" value="AcylCoA_DH/ox_N"/>
</dbReference>
<dbReference type="Pfam" id="PF02770">
    <property type="entry name" value="Acyl-CoA_dh_M"/>
    <property type="match status" value="1"/>
</dbReference>
<comment type="subunit">
    <text evidence="3">Homodimer.</text>
</comment>
<evidence type="ECO:0000256" key="7">
    <source>
        <dbReference type="RuleBase" id="RU362125"/>
    </source>
</evidence>